<evidence type="ECO:0000313" key="2">
    <source>
        <dbReference type="EMBL" id="SFJ85116.1"/>
    </source>
</evidence>
<feature type="compositionally biased region" description="Basic and acidic residues" evidence="1">
    <location>
        <begin position="1"/>
        <end position="29"/>
    </location>
</feature>
<feature type="compositionally biased region" description="Basic and acidic residues" evidence="1">
    <location>
        <begin position="48"/>
        <end position="77"/>
    </location>
</feature>
<proteinExistence type="predicted"/>
<dbReference type="AlphaFoldDB" id="A0A1I3USU9"/>
<keyword evidence="3" id="KW-1185">Reference proteome</keyword>
<name>A0A1I3USU9_9LACT</name>
<dbReference type="STRING" id="258723.GCA_900169305_00353"/>
<dbReference type="OrthoDB" id="2167538at2"/>
<dbReference type="EMBL" id="FOSJ01000001">
    <property type="protein sequence ID" value="SFJ85116.1"/>
    <property type="molecule type" value="Genomic_DNA"/>
</dbReference>
<accession>A0A1I3USU9</accession>
<protein>
    <submittedName>
        <fullName evidence="2">Uncharacterized protein</fullName>
    </submittedName>
</protein>
<reference evidence="3" key="1">
    <citation type="submission" date="2016-10" db="EMBL/GenBank/DDBJ databases">
        <authorList>
            <person name="Varghese N."/>
            <person name="Submissions S."/>
        </authorList>
    </citation>
    <scope>NUCLEOTIDE SEQUENCE [LARGE SCALE GENOMIC DNA]</scope>
    <source>
        <strain evidence="3">DSM 16108</strain>
    </source>
</reference>
<dbReference type="RefSeq" id="WP_091895230.1">
    <property type="nucleotide sequence ID" value="NZ_FOSJ01000001.1"/>
</dbReference>
<evidence type="ECO:0000256" key="1">
    <source>
        <dbReference type="SAM" id="MobiDB-lite"/>
    </source>
</evidence>
<gene>
    <name evidence="2" type="ORF">SAMN04488569_100189</name>
</gene>
<evidence type="ECO:0000313" key="3">
    <source>
        <dbReference type="Proteomes" id="UP000199589"/>
    </source>
</evidence>
<organism evidence="2 3">
    <name type="scientific">Marinilactibacillus piezotolerans</name>
    <dbReference type="NCBI Taxonomy" id="258723"/>
    <lineage>
        <taxon>Bacteria</taxon>
        <taxon>Bacillati</taxon>
        <taxon>Bacillota</taxon>
        <taxon>Bacilli</taxon>
        <taxon>Lactobacillales</taxon>
        <taxon>Carnobacteriaceae</taxon>
        <taxon>Marinilactibacillus</taxon>
    </lineage>
</organism>
<feature type="region of interest" description="Disordered" evidence="1">
    <location>
        <begin position="1"/>
        <end position="77"/>
    </location>
</feature>
<dbReference type="Proteomes" id="UP000199589">
    <property type="component" value="Unassembled WGS sequence"/>
</dbReference>
<sequence>MSKQDKTSNNDLKRTGQPDVSPDRRDPARDQVTSPDTSAPLGYIKNRPAKDGLDKDDRKVYEKAKGDSVGNEVEKDL</sequence>